<dbReference type="EMBL" id="KL198133">
    <property type="protein sequence ID" value="KDQ06520.1"/>
    <property type="molecule type" value="Genomic_DNA"/>
</dbReference>
<sequence length="142" mass="15175">MQYNSPAWAVRIYLSSCPASFICPSAHLFICSAFVYSSLRCCDCEPLSSATSRSGVSLVEAGRSQGWGSEAPSNVGGPRDPHRLDAFVAAPPPPPRFSAIRTNLGIGIQKKEYKISSPLPAPFFFAHKYLVPTGLEALAAVS</sequence>
<evidence type="ECO:0000313" key="2">
    <source>
        <dbReference type="EMBL" id="KDQ06520.1"/>
    </source>
</evidence>
<dbReference type="AlphaFoldDB" id="A0A067LW54"/>
<evidence type="ECO:0000256" key="1">
    <source>
        <dbReference type="SAM" id="MobiDB-lite"/>
    </source>
</evidence>
<organism evidence="2 3">
    <name type="scientific">Botryobasidium botryosum (strain FD-172 SS1)</name>
    <dbReference type="NCBI Taxonomy" id="930990"/>
    <lineage>
        <taxon>Eukaryota</taxon>
        <taxon>Fungi</taxon>
        <taxon>Dikarya</taxon>
        <taxon>Basidiomycota</taxon>
        <taxon>Agaricomycotina</taxon>
        <taxon>Agaricomycetes</taxon>
        <taxon>Cantharellales</taxon>
        <taxon>Botryobasidiaceae</taxon>
        <taxon>Botryobasidium</taxon>
    </lineage>
</organism>
<dbReference type="Proteomes" id="UP000027195">
    <property type="component" value="Unassembled WGS sequence"/>
</dbReference>
<gene>
    <name evidence="2" type="ORF">BOTBODRAFT_247624</name>
</gene>
<proteinExistence type="predicted"/>
<dbReference type="HOGENOM" id="CLU_1815486_0_0_1"/>
<evidence type="ECO:0000313" key="3">
    <source>
        <dbReference type="Proteomes" id="UP000027195"/>
    </source>
</evidence>
<accession>A0A067LW54</accession>
<keyword evidence="3" id="KW-1185">Reference proteome</keyword>
<feature type="region of interest" description="Disordered" evidence="1">
    <location>
        <begin position="64"/>
        <end position="83"/>
    </location>
</feature>
<reference evidence="3" key="1">
    <citation type="journal article" date="2014" name="Proc. Natl. Acad. Sci. U.S.A.">
        <title>Extensive sampling of basidiomycete genomes demonstrates inadequacy of the white-rot/brown-rot paradigm for wood decay fungi.</title>
        <authorList>
            <person name="Riley R."/>
            <person name="Salamov A.A."/>
            <person name="Brown D.W."/>
            <person name="Nagy L.G."/>
            <person name="Floudas D."/>
            <person name="Held B.W."/>
            <person name="Levasseur A."/>
            <person name="Lombard V."/>
            <person name="Morin E."/>
            <person name="Otillar R."/>
            <person name="Lindquist E.A."/>
            <person name="Sun H."/>
            <person name="LaButti K.M."/>
            <person name="Schmutz J."/>
            <person name="Jabbour D."/>
            <person name="Luo H."/>
            <person name="Baker S.E."/>
            <person name="Pisabarro A.G."/>
            <person name="Walton J.D."/>
            <person name="Blanchette R.A."/>
            <person name="Henrissat B."/>
            <person name="Martin F."/>
            <person name="Cullen D."/>
            <person name="Hibbett D.S."/>
            <person name="Grigoriev I.V."/>
        </authorList>
    </citation>
    <scope>NUCLEOTIDE SEQUENCE [LARGE SCALE GENOMIC DNA]</scope>
    <source>
        <strain evidence="3">FD-172 SS1</strain>
    </source>
</reference>
<dbReference type="InParanoid" id="A0A067LW54"/>
<protein>
    <submittedName>
        <fullName evidence="2">Uncharacterized protein</fullName>
    </submittedName>
</protein>
<name>A0A067LW54_BOTB1</name>